<dbReference type="KEGG" id="psco:LY89DRAFT_469595"/>
<sequence>MGYSWWVLFIMGAIHHGRHPSWAPSIMSSIRKFVSIIGVIHDGRHCQGHYLRLTDRQGAHEMYYSFTSRLKQRSTAHHALEYVGILFTHFTCIHSANLKNSATPLYSLGTRMSC</sequence>
<keyword evidence="2" id="KW-1185">Reference proteome</keyword>
<dbReference type="GeneID" id="28817470"/>
<evidence type="ECO:0000313" key="1">
    <source>
        <dbReference type="EMBL" id="KUJ20041.1"/>
    </source>
</evidence>
<dbReference type="Proteomes" id="UP000070700">
    <property type="component" value="Unassembled WGS sequence"/>
</dbReference>
<dbReference type="InParanoid" id="A0A194XIT2"/>
<dbReference type="EMBL" id="KQ947410">
    <property type="protein sequence ID" value="KUJ20041.1"/>
    <property type="molecule type" value="Genomic_DNA"/>
</dbReference>
<protein>
    <submittedName>
        <fullName evidence="1">Uncharacterized protein</fullName>
    </submittedName>
</protein>
<evidence type="ECO:0000313" key="2">
    <source>
        <dbReference type="Proteomes" id="UP000070700"/>
    </source>
</evidence>
<proteinExistence type="predicted"/>
<dbReference type="RefSeq" id="XP_018074396.1">
    <property type="nucleotide sequence ID" value="XM_018207744.1"/>
</dbReference>
<name>A0A194XIT2_MOLSC</name>
<dbReference type="AlphaFoldDB" id="A0A194XIT2"/>
<accession>A0A194XIT2</accession>
<reference evidence="1 2" key="1">
    <citation type="submission" date="2015-10" db="EMBL/GenBank/DDBJ databases">
        <title>Full genome of DAOMC 229536 Phialocephala scopiformis, a fungal endophyte of spruce producing the potent anti-insectan compound rugulosin.</title>
        <authorList>
            <consortium name="DOE Joint Genome Institute"/>
            <person name="Walker A.K."/>
            <person name="Frasz S.L."/>
            <person name="Seifert K.A."/>
            <person name="Miller J.D."/>
            <person name="Mondo S.J."/>
            <person name="Labutti K."/>
            <person name="Lipzen A."/>
            <person name="Dockter R."/>
            <person name="Kennedy M."/>
            <person name="Grigoriev I.V."/>
            <person name="Spatafora J.W."/>
        </authorList>
    </citation>
    <scope>NUCLEOTIDE SEQUENCE [LARGE SCALE GENOMIC DNA]</scope>
    <source>
        <strain evidence="1 2">CBS 120377</strain>
    </source>
</reference>
<gene>
    <name evidence="1" type="ORF">LY89DRAFT_469595</name>
</gene>
<organism evidence="1 2">
    <name type="scientific">Mollisia scopiformis</name>
    <name type="common">Conifer needle endophyte fungus</name>
    <name type="synonym">Phialocephala scopiformis</name>
    <dbReference type="NCBI Taxonomy" id="149040"/>
    <lineage>
        <taxon>Eukaryota</taxon>
        <taxon>Fungi</taxon>
        <taxon>Dikarya</taxon>
        <taxon>Ascomycota</taxon>
        <taxon>Pezizomycotina</taxon>
        <taxon>Leotiomycetes</taxon>
        <taxon>Helotiales</taxon>
        <taxon>Mollisiaceae</taxon>
        <taxon>Mollisia</taxon>
    </lineage>
</organism>